<dbReference type="AlphaFoldDB" id="A0A4Y2H498"/>
<organism evidence="1 2">
    <name type="scientific">Araneus ventricosus</name>
    <name type="common">Orbweaver spider</name>
    <name type="synonym">Epeira ventricosa</name>
    <dbReference type="NCBI Taxonomy" id="182803"/>
    <lineage>
        <taxon>Eukaryota</taxon>
        <taxon>Metazoa</taxon>
        <taxon>Ecdysozoa</taxon>
        <taxon>Arthropoda</taxon>
        <taxon>Chelicerata</taxon>
        <taxon>Arachnida</taxon>
        <taxon>Araneae</taxon>
        <taxon>Araneomorphae</taxon>
        <taxon>Entelegynae</taxon>
        <taxon>Araneoidea</taxon>
        <taxon>Araneidae</taxon>
        <taxon>Araneus</taxon>
    </lineage>
</organism>
<sequence length="88" mass="10094">MKKNDISNLKGIGKFSQFKASVKKFHEEEEELLENLLYNDVVDAIWFWCFSFGDMMDDSRYFSLGEGAVVCGARRDVSRTITVGRMGK</sequence>
<name>A0A4Y2H498_ARAVE</name>
<keyword evidence="2" id="KW-1185">Reference proteome</keyword>
<gene>
    <name evidence="1" type="ORF">AVEN_50450_1</name>
</gene>
<evidence type="ECO:0000313" key="2">
    <source>
        <dbReference type="Proteomes" id="UP000499080"/>
    </source>
</evidence>
<comment type="caution">
    <text evidence="1">The sequence shown here is derived from an EMBL/GenBank/DDBJ whole genome shotgun (WGS) entry which is preliminary data.</text>
</comment>
<evidence type="ECO:0000313" key="1">
    <source>
        <dbReference type="EMBL" id="GBM59865.1"/>
    </source>
</evidence>
<dbReference type="EMBL" id="BGPR01001703">
    <property type="protein sequence ID" value="GBM59865.1"/>
    <property type="molecule type" value="Genomic_DNA"/>
</dbReference>
<proteinExistence type="predicted"/>
<reference evidence="1 2" key="1">
    <citation type="journal article" date="2019" name="Sci. Rep.">
        <title>Orb-weaving spider Araneus ventricosus genome elucidates the spidroin gene catalogue.</title>
        <authorList>
            <person name="Kono N."/>
            <person name="Nakamura H."/>
            <person name="Ohtoshi R."/>
            <person name="Moran D.A.P."/>
            <person name="Shinohara A."/>
            <person name="Yoshida Y."/>
            <person name="Fujiwara M."/>
            <person name="Mori M."/>
            <person name="Tomita M."/>
            <person name="Arakawa K."/>
        </authorList>
    </citation>
    <scope>NUCLEOTIDE SEQUENCE [LARGE SCALE GENOMIC DNA]</scope>
</reference>
<dbReference type="Proteomes" id="UP000499080">
    <property type="component" value="Unassembled WGS sequence"/>
</dbReference>
<accession>A0A4Y2H498</accession>
<protein>
    <submittedName>
        <fullName evidence="1">Uncharacterized protein</fullName>
    </submittedName>
</protein>